<sequence>MKQRPSKNFSPYVIIKKLSFHELVILYNRHGKFGYCLSLCKLDSIEMFGGAYAGKQTSIPSFLPIRAVRCLSARSKGHISDVNKFLKLLKQVIHVKGGGQ</sequence>
<proteinExistence type="predicted"/>
<comment type="caution">
    <text evidence="1">The sequence shown here is derived from an EMBL/GenBank/DDBJ whole genome shotgun (WGS) entry which is preliminary data.</text>
</comment>
<gene>
    <name evidence="1" type="ORF">HNY73_018945</name>
</gene>
<organism evidence="1 2">
    <name type="scientific">Argiope bruennichi</name>
    <name type="common">Wasp spider</name>
    <name type="synonym">Aranea bruennichi</name>
    <dbReference type="NCBI Taxonomy" id="94029"/>
    <lineage>
        <taxon>Eukaryota</taxon>
        <taxon>Metazoa</taxon>
        <taxon>Ecdysozoa</taxon>
        <taxon>Arthropoda</taxon>
        <taxon>Chelicerata</taxon>
        <taxon>Arachnida</taxon>
        <taxon>Araneae</taxon>
        <taxon>Araneomorphae</taxon>
        <taxon>Entelegynae</taxon>
        <taxon>Araneoidea</taxon>
        <taxon>Araneidae</taxon>
        <taxon>Argiope</taxon>
    </lineage>
</organism>
<name>A0A8T0EJK4_ARGBR</name>
<evidence type="ECO:0000313" key="2">
    <source>
        <dbReference type="Proteomes" id="UP000807504"/>
    </source>
</evidence>
<protein>
    <submittedName>
        <fullName evidence="1">Uncharacterized protein</fullName>
    </submittedName>
</protein>
<dbReference type="Proteomes" id="UP000807504">
    <property type="component" value="Unassembled WGS sequence"/>
</dbReference>
<reference evidence="1" key="1">
    <citation type="journal article" date="2020" name="bioRxiv">
        <title>Chromosome-level reference genome of the European wasp spider Argiope bruennichi: a resource for studies on range expansion and evolutionary adaptation.</title>
        <authorList>
            <person name="Sheffer M.M."/>
            <person name="Hoppe A."/>
            <person name="Krehenwinkel H."/>
            <person name="Uhl G."/>
            <person name="Kuss A.W."/>
            <person name="Jensen L."/>
            <person name="Jensen C."/>
            <person name="Gillespie R.G."/>
            <person name="Hoff K.J."/>
            <person name="Prost S."/>
        </authorList>
    </citation>
    <scope>NUCLEOTIDE SEQUENCE</scope>
</reference>
<accession>A0A8T0EJK4</accession>
<reference evidence="1" key="2">
    <citation type="submission" date="2020-06" db="EMBL/GenBank/DDBJ databases">
        <authorList>
            <person name="Sheffer M."/>
        </authorList>
    </citation>
    <scope>NUCLEOTIDE SEQUENCE</scope>
</reference>
<evidence type="ECO:0000313" key="1">
    <source>
        <dbReference type="EMBL" id="KAF8771538.1"/>
    </source>
</evidence>
<keyword evidence="2" id="KW-1185">Reference proteome</keyword>
<dbReference type="EMBL" id="JABXBU010002228">
    <property type="protein sequence ID" value="KAF8771538.1"/>
    <property type="molecule type" value="Genomic_DNA"/>
</dbReference>
<dbReference type="AlphaFoldDB" id="A0A8T0EJK4"/>